<dbReference type="STRING" id="1538553.JT25_013230"/>
<dbReference type="EMBL" id="CP014476">
    <property type="protein sequence ID" value="AMK77431.1"/>
    <property type="molecule type" value="Genomic_DNA"/>
</dbReference>
<dbReference type="Proteomes" id="UP000030512">
    <property type="component" value="Chromosome"/>
</dbReference>
<dbReference type="RefSeq" id="WP_036273069.1">
    <property type="nucleotide sequence ID" value="NZ_CP014476.1"/>
</dbReference>
<sequence length="124" mass="13904">MIYVAGFGITAWTTCIKAREYLILFQGRSYLIALTVEPHLDANKSAANLTDNARSYVTNHPIRTAIVDMPAQTSTGKCRQNCYPIDIKTKNTDKPVILNLDQNLLRDLKRLHKPYPALSITGDL</sequence>
<gene>
    <name evidence="1" type="ORF">JT25_013230</name>
</gene>
<proteinExistence type="predicted"/>
<dbReference type="KEGG" id="mdn:JT25_013230"/>
<dbReference type="OrthoDB" id="9960275at2"/>
<keyword evidence="2" id="KW-1185">Reference proteome</keyword>
<accession>A0A126T5R3</accession>
<name>A0A126T5R3_9GAMM</name>
<reference evidence="1 2" key="1">
    <citation type="journal article" date="2015" name="Environ. Microbiol.">
        <title>Methane oxidation coupled to nitrate reduction under hypoxia by the Gammaproteobacterium Methylomonas denitrificans, sp. nov. type strain FJG1.</title>
        <authorList>
            <person name="Kits K.D."/>
            <person name="Klotz M.G."/>
            <person name="Stein L.Y."/>
        </authorList>
    </citation>
    <scope>NUCLEOTIDE SEQUENCE [LARGE SCALE GENOMIC DNA]</scope>
    <source>
        <strain evidence="1 2">FJG1</strain>
    </source>
</reference>
<evidence type="ECO:0000313" key="2">
    <source>
        <dbReference type="Proteomes" id="UP000030512"/>
    </source>
</evidence>
<evidence type="ECO:0000313" key="1">
    <source>
        <dbReference type="EMBL" id="AMK77431.1"/>
    </source>
</evidence>
<dbReference type="AlphaFoldDB" id="A0A126T5R3"/>
<organism evidence="1 2">
    <name type="scientific">Methylomonas denitrificans</name>
    <dbReference type="NCBI Taxonomy" id="1538553"/>
    <lineage>
        <taxon>Bacteria</taxon>
        <taxon>Pseudomonadati</taxon>
        <taxon>Pseudomonadota</taxon>
        <taxon>Gammaproteobacteria</taxon>
        <taxon>Methylococcales</taxon>
        <taxon>Methylococcaceae</taxon>
        <taxon>Methylomonas</taxon>
    </lineage>
</organism>
<protein>
    <submittedName>
        <fullName evidence="1">Uncharacterized protein</fullName>
    </submittedName>
</protein>